<keyword evidence="4" id="KW-0788">Thiol protease</keyword>
<feature type="signal peptide" evidence="6">
    <location>
        <begin position="1"/>
        <end position="35"/>
    </location>
</feature>
<comment type="caution">
    <text evidence="8">The sequence shown here is derived from an EMBL/GenBank/DDBJ whole genome shotgun (WGS) entry which is preliminary data.</text>
</comment>
<keyword evidence="9" id="KW-1185">Reference proteome</keyword>
<dbReference type="Pfam" id="PF00877">
    <property type="entry name" value="NLPC_P60"/>
    <property type="match status" value="1"/>
</dbReference>
<evidence type="ECO:0000313" key="8">
    <source>
        <dbReference type="EMBL" id="RAG86923.1"/>
    </source>
</evidence>
<proteinExistence type="inferred from homology"/>
<reference evidence="8 9" key="1">
    <citation type="submission" date="2018-06" db="EMBL/GenBank/DDBJ databases">
        <title>Streptacidiphilus pinicola sp. nov., isolated from pine grove soil.</title>
        <authorList>
            <person name="Roh S.G."/>
            <person name="Park S."/>
            <person name="Kim M.-K."/>
            <person name="Yun B.-R."/>
            <person name="Park J."/>
            <person name="Kim M.J."/>
            <person name="Kim Y.S."/>
            <person name="Kim S.B."/>
        </authorList>
    </citation>
    <scope>NUCLEOTIDE SEQUENCE [LARGE SCALE GENOMIC DNA]</scope>
    <source>
        <strain evidence="8 9">MMS16-CNU450</strain>
    </source>
</reference>
<dbReference type="OrthoDB" id="5177647at2"/>
<evidence type="ECO:0000313" key="9">
    <source>
        <dbReference type="Proteomes" id="UP000248889"/>
    </source>
</evidence>
<gene>
    <name evidence="8" type="ORF">DN069_04105</name>
</gene>
<dbReference type="InterPro" id="IPR038765">
    <property type="entry name" value="Papain-like_cys_pep_sf"/>
</dbReference>
<evidence type="ECO:0000256" key="1">
    <source>
        <dbReference type="ARBA" id="ARBA00007074"/>
    </source>
</evidence>
<keyword evidence="5" id="KW-0175">Coiled coil</keyword>
<dbReference type="InterPro" id="IPR051794">
    <property type="entry name" value="PG_Endopeptidase_C40"/>
</dbReference>
<dbReference type="SUPFAM" id="SSF54001">
    <property type="entry name" value="Cysteine proteinases"/>
    <property type="match status" value="1"/>
</dbReference>
<dbReference type="InterPro" id="IPR000064">
    <property type="entry name" value="NLP_P60_dom"/>
</dbReference>
<sequence length="349" mass="36052">MASHRKPRTSPLAGHAARTAATLATAAAASVAALAQPGQADPKPTADQVRAQVDALYQQAEQATQQYDGAAAAAQALQAQANQLQQQAAVTDDQLNTLRGRLGGMAALQYRNGALDPELQLLMSAHPDDYLQQAGDLSQALASQTGLVREFEAQARSLAAQRSAARTKLSALQAEQRRLAAAKEQIQRKLAAAQQLLDSLDAATRNSVTSSLDGAGAAGTGVQPPADFGSVVATGRAALAVSFARAQVGKPYVWGATGPGSYDCSGLVQAAWATAGVALPRTTYDQINAGQRVSTADLRPGDLVFYYPGVTHVAMYVGNGEIIHAPHPGASVEYAPIGEMPIVGAVRPG</sequence>
<evidence type="ECO:0000256" key="3">
    <source>
        <dbReference type="ARBA" id="ARBA00022801"/>
    </source>
</evidence>
<keyword evidence="2" id="KW-0645">Protease</keyword>
<dbReference type="RefSeq" id="WP_111499428.1">
    <property type="nucleotide sequence ID" value="NZ_QKYN01000017.1"/>
</dbReference>
<evidence type="ECO:0000259" key="7">
    <source>
        <dbReference type="PROSITE" id="PS51935"/>
    </source>
</evidence>
<dbReference type="PANTHER" id="PTHR47359:SF3">
    <property type="entry name" value="NLP_P60 DOMAIN-CONTAINING PROTEIN-RELATED"/>
    <property type="match status" value="1"/>
</dbReference>
<feature type="coiled-coil region" evidence="5">
    <location>
        <begin position="148"/>
        <end position="203"/>
    </location>
</feature>
<feature type="domain" description="NlpC/P60" evidence="7">
    <location>
        <begin position="234"/>
        <end position="349"/>
    </location>
</feature>
<name>A0A2X0ITI8_9ACTN</name>
<feature type="chain" id="PRO_5039576037" evidence="6">
    <location>
        <begin position="36"/>
        <end position="349"/>
    </location>
</feature>
<keyword evidence="6" id="KW-0732">Signal</keyword>
<dbReference type="GO" id="GO:0008234">
    <property type="term" value="F:cysteine-type peptidase activity"/>
    <property type="evidence" value="ECO:0007669"/>
    <property type="project" value="UniProtKB-KW"/>
</dbReference>
<feature type="coiled-coil region" evidence="5">
    <location>
        <begin position="46"/>
        <end position="101"/>
    </location>
</feature>
<dbReference type="EMBL" id="QKYN01000017">
    <property type="protein sequence ID" value="RAG86923.1"/>
    <property type="molecule type" value="Genomic_DNA"/>
</dbReference>
<dbReference type="Gene3D" id="3.90.1720.10">
    <property type="entry name" value="endopeptidase domain like (from Nostoc punctiforme)"/>
    <property type="match status" value="1"/>
</dbReference>
<keyword evidence="3" id="KW-0378">Hydrolase</keyword>
<accession>A0A2X0ITI8</accession>
<dbReference type="Proteomes" id="UP000248889">
    <property type="component" value="Unassembled WGS sequence"/>
</dbReference>
<evidence type="ECO:0000256" key="5">
    <source>
        <dbReference type="SAM" id="Coils"/>
    </source>
</evidence>
<evidence type="ECO:0000256" key="2">
    <source>
        <dbReference type="ARBA" id="ARBA00022670"/>
    </source>
</evidence>
<comment type="similarity">
    <text evidence="1">Belongs to the peptidase C40 family.</text>
</comment>
<evidence type="ECO:0000256" key="6">
    <source>
        <dbReference type="SAM" id="SignalP"/>
    </source>
</evidence>
<dbReference type="PANTHER" id="PTHR47359">
    <property type="entry name" value="PEPTIDOGLYCAN DL-ENDOPEPTIDASE CWLO"/>
    <property type="match status" value="1"/>
</dbReference>
<protein>
    <submittedName>
        <fullName evidence="8">NlpC/P60 family protein</fullName>
    </submittedName>
</protein>
<dbReference type="GO" id="GO:0006508">
    <property type="term" value="P:proteolysis"/>
    <property type="evidence" value="ECO:0007669"/>
    <property type="project" value="UniProtKB-KW"/>
</dbReference>
<organism evidence="8 9">
    <name type="scientific">Streptacidiphilus pinicola</name>
    <dbReference type="NCBI Taxonomy" id="2219663"/>
    <lineage>
        <taxon>Bacteria</taxon>
        <taxon>Bacillati</taxon>
        <taxon>Actinomycetota</taxon>
        <taxon>Actinomycetes</taxon>
        <taxon>Kitasatosporales</taxon>
        <taxon>Streptomycetaceae</taxon>
        <taxon>Streptacidiphilus</taxon>
    </lineage>
</organism>
<dbReference type="PROSITE" id="PS51935">
    <property type="entry name" value="NLPC_P60"/>
    <property type="match status" value="1"/>
</dbReference>
<evidence type="ECO:0000256" key="4">
    <source>
        <dbReference type="ARBA" id="ARBA00022807"/>
    </source>
</evidence>
<dbReference type="AlphaFoldDB" id="A0A2X0ITI8"/>